<comment type="similarity">
    <text evidence="1">Belongs to the AHA1 family.</text>
</comment>
<dbReference type="EMBL" id="FMZE01000001">
    <property type="protein sequence ID" value="SDC07364.1"/>
    <property type="molecule type" value="Genomic_DNA"/>
</dbReference>
<dbReference type="Proteomes" id="UP000199494">
    <property type="component" value="Unassembled WGS sequence"/>
</dbReference>
<sequence length="161" mass="18066">MANDLGTTHYTTPSDTEVVMARTVGAPRPLVWDVWTNPEHVPHWLTGPDGWLMPVCEIDLRPGGSWRYVWHNPETGGELEVHGAYREVSPPERFVTTESWGPEWPETVNVYEFAEQHGTTAITITAHYPTKAARDAAIATGMADGMAMSYNRLADYLKELR</sequence>
<dbReference type="STRING" id="530584.SAMN05421630_101323"/>
<dbReference type="Gene3D" id="3.30.530.20">
    <property type="match status" value="1"/>
</dbReference>
<evidence type="ECO:0000313" key="4">
    <source>
        <dbReference type="Proteomes" id="UP000199494"/>
    </source>
</evidence>
<feature type="domain" description="Activator of Hsp90 ATPase homologue 1/2-like C-terminal" evidence="2">
    <location>
        <begin position="26"/>
        <end position="158"/>
    </location>
</feature>
<dbReference type="SUPFAM" id="SSF55961">
    <property type="entry name" value="Bet v1-like"/>
    <property type="match status" value="1"/>
</dbReference>
<dbReference type="InterPro" id="IPR023393">
    <property type="entry name" value="START-like_dom_sf"/>
</dbReference>
<evidence type="ECO:0000313" key="3">
    <source>
        <dbReference type="EMBL" id="SDC07364.1"/>
    </source>
</evidence>
<organism evidence="3 4">
    <name type="scientific">Prauserella marina</name>
    <dbReference type="NCBI Taxonomy" id="530584"/>
    <lineage>
        <taxon>Bacteria</taxon>
        <taxon>Bacillati</taxon>
        <taxon>Actinomycetota</taxon>
        <taxon>Actinomycetes</taxon>
        <taxon>Pseudonocardiales</taxon>
        <taxon>Pseudonocardiaceae</taxon>
        <taxon>Prauserella</taxon>
    </lineage>
</organism>
<dbReference type="Pfam" id="PF08327">
    <property type="entry name" value="AHSA1"/>
    <property type="match status" value="1"/>
</dbReference>
<proteinExistence type="inferred from homology"/>
<keyword evidence="4" id="KW-1185">Reference proteome</keyword>
<dbReference type="InterPro" id="IPR013538">
    <property type="entry name" value="ASHA1/2-like_C"/>
</dbReference>
<reference evidence="3 4" key="1">
    <citation type="submission" date="2016-10" db="EMBL/GenBank/DDBJ databases">
        <authorList>
            <person name="de Groot N.N."/>
        </authorList>
    </citation>
    <scope>NUCLEOTIDE SEQUENCE [LARGE SCALE GENOMIC DNA]</scope>
    <source>
        <strain evidence="3 4">CGMCC 4.5506</strain>
    </source>
</reference>
<dbReference type="OrthoDB" id="5185819at2"/>
<name>A0A222VMU0_9PSEU</name>
<gene>
    <name evidence="3" type="ORF">SAMN05421630_101323</name>
</gene>
<dbReference type="AlphaFoldDB" id="A0A222VMU0"/>
<evidence type="ECO:0000256" key="1">
    <source>
        <dbReference type="ARBA" id="ARBA00006817"/>
    </source>
</evidence>
<dbReference type="KEGG" id="pmad:BAY61_09810"/>
<protein>
    <submittedName>
        <fullName evidence="3">Uncharacterized conserved protein YndB, AHSA1/START domain</fullName>
    </submittedName>
</protein>
<accession>A0A222VMU0</accession>
<evidence type="ECO:0000259" key="2">
    <source>
        <dbReference type="Pfam" id="PF08327"/>
    </source>
</evidence>
<dbReference type="RefSeq" id="WP_091795400.1">
    <property type="nucleotide sequence ID" value="NZ_CP016353.1"/>
</dbReference>